<gene>
    <name evidence="1" type="ORF">GCM10010390_32390</name>
</gene>
<evidence type="ECO:0000313" key="2">
    <source>
        <dbReference type="Proteomes" id="UP001501576"/>
    </source>
</evidence>
<organism evidence="1 2">
    <name type="scientific">Streptomyces mordarskii</name>
    <dbReference type="NCBI Taxonomy" id="1226758"/>
    <lineage>
        <taxon>Bacteria</taxon>
        <taxon>Bacillati</taxon>
        <taxon>Actinomycetota</taxon>
        <taxon>Actinomycetes</taxon>
        <taxon>Kitasatosporales</taxon>
        <taxon>Streptomycetaceae</taxon>
        <taxon>Streptomyces</taxon>
    </lineage>
</organism>
<accession>A0ABN1CVX7</accession>
<dbReference type="Proteomes" id="UP001501576">
    <property type="component" value="Unassembled WGS sequence"/>
</dbReference>
<dbReference type="EMBL" id="BAAABZ010000019">
    <property type="protein sequence ID" value="GAA0527593.1"/>
    <property type="molecule type" value="Genomic_DNA"/>
</dbReference>
<dbReference type="InterPro" id="IPR011008">
    <property type="entry name" value="Dimeric_a/b-barrel"/>
</dbReference>
<sequence>MDSEPVTVTAAYRVDPGRESEFHAWAIEMLNAAASLPGYLGGGVMGSGSASSKWRCGW</sequence>
<dbReference type="SUPFAM" id="SSF54909">
    <property type="entry name" value="Dimeric alpha+beta barrel"/>
    <property type="match status" value="1"/>
</dbReference>
<name>A0ABN1CVX7_9ACTN</name>
<comment type="caution">
    <text evidence="1">The sequence shown here is derived from an EMBL/GenBank/DDBJ whole genome shotgun (WGS) entry which is preliminary data.</text>
</comment>
<protein>
    <submittedName>
        <fullName evidence="1">Uncharacterized protein</fullName>
    </submittedName>
</protein>
<keyword evidence="2" id="KW-1185">Reference proteome</keyword>
<proteinExistence type="predicted"/>
<evidence type="ECO:0000313" key="1">
    <source>
        <dbReference type="EMBL" id="GAA0527593.1"/>
    </source>
</evidence>
<reference evidence="1 2" key="1">
    <citation type="journal article" date="2019" name="Int. J. Syst. Evol. Microbiol.">
        <title>The Global Catalogue of Microorganisms (GCM) 10K type strain sequencing project: providing services to taxonomists for standard genome sequencing and annotation.</title>
        <authorList>
            <consortium name="The Broad Institute Genomics Platform"/>
            <consortium name="The Broad Institute Genome Sequencing Center for Infectious Disease"/>
            <person name="Wu L."/>
            <person name="Ma J."/>
        </authorList>
    </citation>
    <scope>NUCLEOTIDE SEQUENCE [LARGE SCALE GENOMIC DNA]</scope>
    <source>
        <strain evidence="1 2">JCM 5052</strain>
    </source>
</reference>